<sequence>KRVVFVGGGDSMLLHEVLKYEGLEMVLGLELDQKVTNSFEHFKTQPHFSNPKVQWWFGDGAKSLTLLPRSYFGTFDLVLLDLSETVMSMTVTKGLDVFGAMKLLLSPTGIMVKNDFGYFEKLSKVFDTSQEGGEEDGGDEVAYAGVLMVVEAENVSMKGLKEGEKVAKALEKPLTKLGYEVLSTAVKASDESGGASLAIAMKEGYVLAETWPEAKYVKLDIHLWGAFENQEAIRTEVLKTLG</sequence>
<evidence type="ECO:0000256" key="5">
    <source>
        <dbReference type="PROSITE-ProRule" id="PRU00354"/>
    </source>
</evidence>
<dbReference type="GeneID" id="7441835"/>
<dbReference type="PaxDb" id="35128-Thaps264237"/>
<proteinExistence type="inferred from homology"/>
<dbReference type="Pfam" id="PF02675">
    <property type="entry name" value="AdoMet_dc"/>
    <property type="match status" value="1"/>
</dbReference>
<dbReference type="Proteomes" id="UP000001449">
    <property type="component" value="Chromosome 14"/>
</dbReference>
<feature type="non-terminal residue" evidence="7">
    <location>
        <position position="1"/>
    </location>
</feature>
<dbReference type="STRING" id="35128.B8CCU2"/>
<gene>
    <name evidence="7" type="ORF">THAPSDRAFT_264237</name>
</gene>
<feature type="active site" description="Proton acceptor" evidence="5">
    <location>
        <position position="81"/>
    </location>
</feature>
<organism evidence="7 8">
    <name type="scientific">Thalassiosira pseudonana</name>
    <name type="common">Marine diatom</name>
    <name type="synonym">Cyclotella nana</name>
    <dbReference type="NCBI Taxonomy" id="35128"/>
    <lineage>
        <taxon>Eukaryota</taxon>
        <taxon>Sar</taxon>
        <taxon>Stramenopiles</taxon>
        <taxon>Ochrophyta</taxon>
        <taxon>Bacillariophyta</taxon>
        <taxon>Coscinodiscophyceae</taxon>
        <taxon>Thalassiosirophycidae</taxon>
        <taxon>Thalassiosirales</taxon>
        <taxon>Thalassiosiraceae</taxon>
        <taxon>Thalassiosira</taxon>
    </lineage>
</organism>
<dbReference type="InterPro" id="IPR029063">
    <property type="entry name" value="SAM-dependent_MTases_sf"/>
</dbReference>
<dbReference type="GO" id="GO:0006596">
    <property type="term" value="P:polyamine biosynthetic process"/>
    <property type="evidence" value="ECO:0000318"/>
    <property type="project" value="GO_Central"/>
</dbReference>
<dbReference type="AlphaFoldDB" id="B8CCU2"/>
<dbReference type="Gene3D" id="3.40.50.150">
    <property type="entry name" value="Vaccinia Virus protein VP39"/>
    <property type="match status" value="1"/>
</dbReference>
<name>B8CCU2_THAPS</name>
<feature type="non-terminal residue" evidence="7">
    <location>
        <position position="242"/>
    </location>
</feature>
<dbReference type="SUPFAM" id="SSF53335">
    <property type="entry name" value="S-adenosyl-L-methionine-dependent methyltransferases"/>
    <property type="match status" value="1"/>
</dbReference>
<keyword evidence="8" id="KW-1185">Reference proteome</keyword>
<dbReference type="Gene3D" id="3.60.90.10">
    <property type="entry name" value="S-adenosylmethionine decarboxylase"/>
    <property type="match status" value="1"/>
</dbReference>
<dbReference type="InterPro" id="IPR030374">
    <property type="entry name" value="PABS"/>
</dbReference>
<dbReference type="RefSeq" id="XP_002293827.1">
    <property type="nucleotide sequence ID" value="XM_002293791.1"/>
</dbReference>
<evidence type="ECO:0000256" key="4">
    <source>
        <dbReference type="ARBA" id="ARBA00023115"/>
    </source>
</evidence>
<dbReference type="PANTHER" id="PTHR43317:SF1">
    <property type="entry name" value="THERMOSPERMINE SYNTHASE ACAULIS5"/>
    <property type="match status" value="1"/>
</dbReference>
<keyword evidence="4 5" id="KW-0620">Polyamine biosynthesis</keyword>
<dbReference type="Pfam" id="PF01564">
    <property type="entry name" value="Spermine_synth"/>
    <property type="match status" value="1"/>
</dbReference>
<dbReference type="EMBL" id="CM000649">
    <property type="protein sequence ID" value="EED88836.1"/>
    <property type="molecule type" value="Genomic_DNA"/>
</dbReference>
<comment type="similarity">
    <text evidence="2">Belongs to the spermidine/spermine synthase family.</text>
</comment>
<dbReference type="PROSITE" id="PS51006">
    <property type="entry name" value="PABS_2"/>
    <property type="match status" value="1"/>
</dbReference>
<evidence type="ECO:0000256" key="3">
    <source>
        <dbReference type="ARBA" id="ARBA00022679"/>
    </source>
</evidence>
<evidence type="ECO:0000313" key="7">
    <source>
        <dbReference type="EMBL" id="EED88836.1"/>
    </source>
</evidence>
<dbReference type="InParanoid" id="B8CCU2"/>
<accession>B8CCU2</accession>
<dbReference type="PANTHER" id="PTHR43317">
    <property type="entry name" value="THERMOSPERMINE SYNTHASE ACAULIS5"/>
    <property type="match status" value="1"/>
</dbReference>
<feature type="domain" description="PABS" evidence="6">
    <location>
        <begin position="1"/>
        <end position="165"/>
    </location>
</feature>
<dbReference type="InterPro" id="IPR003826">
    <property type="entry name" value="AdoMetDC_fam_prok"/>
</dbReference>
<reference evidence="7 8" key="1">
    <citation type="journal article" date="2004" name="Science">
        <title>The genome of the diatom Thalassiosira pseudonana: ecology, evolution, and metabolism.</title>
        <authorList>
            <person name="Armbrust E.V."/>
            <person name="Berges J.A."/>
            <person name="Bowler C."/>
            <person name="Green B.R."/>
            <person name="Martinez D."/>
            <person name="Putnam N.H."/>
            <person name="Zhou S."/>
            <person name="Allen A.E."/>
            <person name="Apt K.E."/>
            <person name="Bechner M."/>
            <person name="Brzezinski M.A."/>
            <person name="Chaal B.K."/>
            <person name="Chiovitti A."/>
            <person name="Davis A.K."/>
            <person name="Demarest M.S."/>
            <person name="Detter J.C."/>
            <person name="Glavina T."/>
            <person name="Goodstein D."/>
            <person name="Hadi M.Z."/>
            <person name="Hellsten U."/>
            <person name="Hildebrand M."/>
            <person name="Jenkins B.D."/>
            <person name="Jurka J."/>
            <person name="Kapitonov V.V."/>
            <person name="Kroger N."/>
            <person name="Lau W.W."/>
            <person name="Lane T.W."/>
            <person name="Larimer F.W."/>
            <person name="Lippmeier J.C."/>
            <person name="Lucas S."/>
            <person name="Medina M."/>
            <person name="Montsant A."/>
            <person name="Obornik M."/>
            <person name="Parker M.S."/>
            <person name="Palenik B."/>
            <person name="Pazour G.J."/>
            <person name="Richardson P.M."/>
            <person name="Rynearson T.A."/>
            <person name="Saito M.A."/>
            <person name="Schwartz D.C."/>
            <person name="Thamatrakoln K."/>
            <person name="Valentin K."/>
            <person name="Vardi A."/>
            <person name="Wilkerson F.P."/>
            <person name="Rokhsar D.S."/>
        </authorList>
    </citation>
    <scope>NUCLEOTIDE SEQUENCE [LARGE SCALE GENOMIC DNA]</scope>
    <source>
        <strain evidence="7 8">CCMP1335</strain>
    </source>
</reference>
<dbReference type="GO" id="GO:0004014">
    <property type="term" value="F:adenosylmethionine decarboxylase activity"/>
    <property type="evidence" value="ECO:0007669"/>
    <property type="project" value="InterPro"/>
</dbReference>
<dbReference type="eggNOG" id="KOG1562">
    <property type="taxonomic scope" value="Eukaryota"/>
</dbReference>
<evidence type="ECO:0000256" key="2">
    <source>
        <dbReference type="ARBA" id="ARBA00007867"/>
    </source>
</evidence>
<dbReference type="GO" id="GO:0008295">
    <property type="term" value="P:spermidine biosynthetic process"/>
    <property type="evidence" value="ECO:0007669"/>
    <property type="project" value="InterPro"/>
</dbReference>
<evidence type="ECO:0000256" key="1">
    <source>
        <dbReference type="ARBA" id="ARBA00001928"/>
    </source>
</evidence>
<comment type="cofactor">
    <cofactor evidence="1">
        <name>pyruvate</name>
        <dbReference type="ChEBI" id="CHEBI:15361"/>
    </cofactor>
</comment>
<dbReference type="KEGG" id="tps:THAPSDRAFT_264237"/>
<keyword evidence="3 5" id="KW-0808">Transferase</keyword>
<evidence type="ECO:0000259" key="6">
    <source>
        <dbReference type="PROSITE" id="PS51006"/>
    </source>
</evidence>
<dbReference type="GO" id="GO:0010487">
    <property type="term" value="F:thermospermine synthase activity"/>
    <property type="evidence" value="ECO:0000318"/>
    <property type="project" value="GO_Central"/>
</dbReference>
<protein>
    <recommendedName>
        <fullName evidence="6">PABS domain-containing protein</fullName>
    </recommendedName>
</protein>
<dbReference type="HOGENOM" id="CLU_1154299_0_0_1"/>
<reference evidence="7 8" key="2">
    <citation type="journal article" date="2008" name="Nature">
        <title>The Phaeodactylum genome reveals the evolutionary history of diatom genomes.</title>
        <authorList>
            <person name="Bowler C."/>
            <person name="Allen A.E."/>
            <person name="Badger J.H."/>
            <person name="Grimwood J."/>
            <person name="Jabbari K."/>
            <person name="Kuo A."/>
            <person name="Maheswari U."/>
            <person name="Martens C."/>
            <person name="Maumus F."/>
            <person name="Otillar R.P."/>
            <person name="Rayko E."/>
            <person name="Salamov A."/>
            <person name="Vandepoele K."/>
            <person name="Beszteri B."/>
            <person name="Gruber A."/>
            <person name="Heijde M."/>
            <person name="Katinka M."/>
            <person name="Mock T."/>
            <person name="Valentin K."/>
            <person name="Verret F."/>
            <person name="Berges J.A."/>
            <person name="Brownlee C."/>
            <person name="Cadoret J.P."/>
            <person name="Chiovitti A."/>
            <person name="Choi C.J."/>
            <person name="Coesel S."/>
            <person name="De Martino A."/>
            <person name="Detter J.C."/>
            <person name="Durkin C."/>
            <person name="Falciatore A."/>
            <person name="Fournet J."/>
            <person name="Haruta M."/>
            <person name="Huysman M.J."/>
            <person name="Jenkins B.D."/>
            <person name="Jiroutova K."/>
            <person name="Jorgensen R.E."/>
            <person name="Joubert Y."/>
            <person name="Kaplan A."/>
            <person name="Kroger N."/>
            <person name="Kroth P.G."/>
            <person name="La Roche J."/>
            <person name="Lindquist E."/>
            <person name="Lommer M."/>
            <person name="Martin-Jezequel V."/>
            <person name="Lopez P.J."/>
            <person name="Lucas S."/>
            <person name="Mangogna M."/>
            <person name="McGinnis K."/>
            <person name="Medlin L.K."/>
            <person name="Montsant A."/>
            <person name="Oudot-Le Secq M.P."/>
            <person name="Napoli C."/>
            <person name="Obornik M."/>
            <person name="Parker M.S."/>
            <person name="Petit J.L."/>
            <person name="Porcel B.M."/>
            <person name="Poulsen N."/>
            <person name="Robison M."/>
            <person name="Rychlewski L."/>
            <person name="Rynearson T.A."/>
            <person name="Schmutz J."/>
            <person name="Shapiro H."/>
            <person name="Siaut M."/>
            <person name="Stanley M."/>
            <person name="Sussman M.R."/>
            <person name="Taylor A.R."/>
            <person name="Vardi A."/>
            <person name="von Dassow P."/>
            <person name="Vyverman W."/>
            <person name="Willis A."/>
            <person name="Wyrwicz L.S."/>
            <person name="Rokhsar D.S."/>
            <person name="Weissenbach J."/>
            <person name="Armbrust E.V."/>
            <person name="Green B.R."/>
            <person name="Van de Peer Y."/>
            <person name="Grigoriev I.V."/>
        </authorList>
    </citation>
    <scope>NUCLEOTIDE SEQUENCE [LARGE SCALE GENOMIC DNA]</scope>
    <source>
        <strain evidence="7 8">CCMP1335</strain>
    </source>
</reference>
<evidence type="ECO:0000313" key="8">
    <source>
        <dbReference type="Proteomes" id="UP000001449"/>
    </source>
</evidence>